<accession>A0A4Q0XLW3</accession>
<feature type="chain" id="PRO_5020831186" evidence="1">
    <location>
        <begin position="22"/>
        <end position="162"/>
    </location>
</feature>
<protein>
    <submittedName>
        <fullName evidence="2">PorT family protein</fullName>
    </submittedName>
</protein>
<dbReference type="OrthoDB" id="947434at2"/>
<keyword evidence="3" id="KW-1185">Reference proteome</keyword>
<dbReference type="Proteomes" id="UP000289792">
    <property type="component" value="Unassembled WGS sequence"/>
</dbReference>
<evidence type="ECO:0000313" key="3">
    <source>
        <dbReference type="Proteomes" id="UP000289792"/>
    </source>
</evidence>
<feature type="signal peptide" evidence="1">
    <location>
        <begin position="1"/>
        <end position="21"/>
    </location>
</feature>
<evidence type="ECO:0000256" key="1">
    <source>
        <dbReference type="SAM" id="SignalP"/>
    </source>
</evidence>
<name>A0A4Q0XLW3_9FLAO</name>
<reference evidence="2 3" key="1">
    <citation type="submission" date="2019-01" db="EMBL/GenBank/DDBJ databases">
        <title>Genome sequence of the Antarctic species Gelidibacter gilvus ACAM 158(T).</title>
        <authorList>
            <person name="Bowman J.P."/>
        </authorList>
    </citation>
    <scope>NUCLEOTIDE SEQUENCE [LARGE SCALE GENOMIC DNA]</scope>
    <source>
        <strain evidence="2 3">IC158</strain>
    </source>
</reference>
<comment type="caution">
    <text evidence="2">The sequence shown here is derived from an EMBL/GenBank/DDBJ whole genome shotgun (WGS) entry which is preliminary data.</text>
</comment>
<evidence type="ECO:0000313" key="2">
    <source>
        <dbReference type="EMBL" id="RXJ51379.1"/>
    </source>
</evidence>
<dbReference type="RefSeq" id="WP_129016377.1">
    <property type="nucleotide sequence ID" value="NZ_SDDZ01000002.1"/>
</dbReference>
<sequence length="162" mass="18167">MNYRRIVLVAFFMMAALVVNAQDLDTRFGVKGGLNKTFFTVDLQDLGFYSISETGFYGGVFVEFPIDHFLTIQPEVLYISVGDFNFLNVPIYAKYEVANKLHLMAGPSVNYFFDFFNNKLKIGADISTSYDITQSLDAHIKFALGLDELAPNGLFFGLGLIL</sequence>
<gene>
    <name evidence="2" type="ORF">ESZ48_05790</name>
</gene>
<keyword evidence="1" id="KW-0732">Signal</keyword>
<organism evidence="2 3">
    <name type="scientific">Gelidibacter gilvus</name>
    <dbReference type="NCBI Taxonomy" id="59602"/>
    <lineage>
        <taxon>Bacteria</taxon>
        <taxon>Pseudomonadati</taxon>
        <taxon>Bacteroidota</taxon>
        <taxon>Flavobacteriia</taxon>
        <taxon>Flavobacteriales</taxon>
        <taxon>Flavobacteriaceae</taxon>
        <taxon>Gelidibacter</taxon>
    </lineage>
</organism>
<dbReference type="AlphaFoldDB" id="A0A4Q0XLW3"/>
<proteinExistence type="predicted"/>
<dbReference type="EMBL" id="SDDZ01000002">
    <property type="protein sequence ID" value="RXJ51379.1"/>
    <property type="molecule type" value="Genomic_DNA"/>
</dbReference>